<dbReference type="AlphaFoldDB" id="A0A245ZGP0"/>
<keyword evidence="1" id="KW-1133">Transmembrane helix</keyword>
<reference evidence="2 3" key="1">
    <citation type="submission" date="2017-03" db="EMBL/GenBank/DDBJ databases">
        <title>Genome sequence of Sphingomonas dokdonensis DSM 21029.</title>
        <authorList>
            <person name="Poehlein A."/>
            <person name="Wuebbeler J.H."/>
            <person name="Steinbuechel A."/>
            <person name="Daniel R."/>
        </authorList>
    </citation>
    <scope>NUCLEOTIDE SEQUENCE [LARGE SCALE GENOMIC DNA]</scope>
    <source>
        <strain evidence="2 3">DSM 21029</strain>
    </source>
</reference>
<evidence type="ECO:0000313" key="3">
    <source>
        <dbReference type="Proteomes" id="UP000197290"/>
    </source>
</evidence>
<dbReference type="EMBL" id="NBBI01000005">
    <property type="protein sequence ID" value="OWK28902.1"/>
    <property type="molecule type" value="Genomic_DNA"/>
</dbReference>
<dbReference type="CDD" id="cd06662">
    <property type="entry name" value="SURF1"/>
    <property type="match status" value="1"/>
</dbReference>
<comment type="similarity">
    <text evidence="1">Belongs to the SURF1 family.</text>
</comment>
<dbReference type="Proteomes" id="UP000197290">
    <property type="component" value="Unassembled WGS sequence"/>
</dbReference>
<evidence type="ECO:0000313" key="2">
    <source>
        <dbReference type="EMBL" id="OWK28902.1"/>
    </source>
</evidence>
<keyword evidence="1" id="KW-0812">Transmembrane</keyword>
<dbReference type="GO" id="GO:0005886">
    <property type="term" value="C:plasma membrane"/>
    <property type="evidence" value="ECO:0007669"/>
    <property type="project" value="UniProtKB-SubCell"/>
</dbReference>
<comment type="caution">
    <text evidence="2">The sequence shown here is derived from an EMBL/GenBank/DDBJ whole genome shotgun (WGS) entry which is preliminary data.</text>
</comment>
<evidence type="ECO:0000256" key="1">
    <source>
        <dbReference type="RuleBase" id="RU363076"/>
    </source>
</evidence>
<protein>
    <recommendedName>
        <fullName evidence="1">SURF1-like protein</fullName>
    </recommendedName>
</protein>
<dbReference type="InterPro" id="IPR002994">
    <property type="entry name" value="Surf1/Shy1"/>
</dbReference>
<keyword evidence="3" id="KW-1185">Reference proteome</keyword>
<feature type="transmembrane region" description="Helical" evidence="1">
    <location>
        <begin position="173"/>
        <end position="194"/>
    </location>
</feature>
<name>A0A245ZGP0_9SPHN</name>
<accession>A0A245ZGP0</accession>
<sequence>MKRIPIVPTILVVVAVAIMITLGLWQGLVRLPEKEAQLAQLADNPSRPPVAFPHGPDDSLLFRRTAADCREVLGITRAGAGSAGYRLIAECRTAAGVPSIKVQLGTTREPFREVTWGGGLVRGWISHAPDATPMIARLFNHVPQEMLLVADTPAAGLNANTRPDVGIVPNNHLAYAGQWLFFAALAAVIYVLALRRRMRR</sequence>
<keyword evidence="1" id="KW-0472">Membrane</keyword>
<dbReference type="RefSeq" id="WP_088368040.1">
    <property type="nucleotide sequence ID" value="NZ_NBBI01000005.1"/>
</dbReference>
<dbReference type="OrthoDB" id="6079986at2"/>
<feature type="transmembrane region" description="Helical" evidence="1">
    <location>
        <begin position="7"/>
        <end position="28"/>
    </location>
</feature>
<keyword evidence="1" id="KW-1003">Cell membrane</keyword>
<dbReference type="Pfam" id="PF02104">
    <property type="entry name" value="SURF1"/>
    <property type="match status" value="1"/>
</dbReference>
<gene>
    <name evidence="2" type="ORF">SPDO_27380</name>
</gene>
<organism evidence="2 3">
    <name type="scientific">Sphingomonas dokdonensis</name>
    <dbReference type="NCBI Taxonomy" id="344880"/>
    <lineage>
        <taxon>Bacteria</taxon>
        <taxon>Pseudomonadati</taxon>
        <taxon>Pseudomonadota</taxon>
        <taxon>Alphaproteobacteria</taxon>
        <taxon>Sphingomonadales</taxon>
        <taxon>Sphingomonadaceae</taxon>
        <taxon>Sphingomonas</taxon>
    </lineage>
</organism>
<comment type="subcellular location">
    <subcellularLocation>
        <location evidence="1">Cell membrane</location>
        <topology evidence="1">Multi-pass membrane protein</topology>
    </subcellularLocation>
</comment>
<proteinExistence type="inferred from homology"/>